<dbReference type="Pfam" id="PF09335">
    <property type="entry name" value="VTT_dom"/>
    <property type="match status" value="1"/>
</dbReference>
<protein>
    <recommendedName>
        <fullName evidence="2">VTT domain-containing protein</fullName>
    </recommendedName>
</protein>
<feature type="transmembrane region" description="Helical" evidence="1">
    <location>
        <begin position="151"/>
        <end position="170"/>
    </location>
</feature>
<feature type="domain" description="VTT" evidence="2">
    <location>
        <begin position="65"/>
        <end position="161"/>
    </location>
</feature>
<keyword evidence="1" id="KW-1133">Transmembrane helix</keyword>
<feature type="transmembrane region" description="Helical" evidence="1">
    <location>
        <begin position="69"/>
        <end position="90"/>
    </location>
</feature>
<evidence type="ECO:0000313" key="4">
    <source>
        <dbReference type="Proteomes" id="UP000178429"/>
    </source>
</evidence>
<dbReference type="PANTHER" id="PTHR42709">
    <property type="entry name" value="ALKALINE PHOSPHATASE LIKE PROTEIN"/>
    <property type="match status" value="1"/>
</dbReference>
<keyword evidence="1" id="KW-0472">Membrane</keyword>
<sequence>MKKRVVFFLRSKTFKKITIVLWGALFSLGLLGIFRPELFLKFGYLGVYIFNLFGPGTFLVPSLSRHMNVALLAFATAAGMATNDSVAFVVGRNGDVVFPRSKKIERVEKGLHRWGPWALFVWSLIPFPYDIIGVIAGYLEFTYRSYIIPTFLGKFVRFLLLGSGVVTFFGKAI</sequence>
<accession>A0A1F8C0R1</accession>
<reference evidence="3 4" key="1">
    <citation type="journal article" date="2016" name="Nat. Commun.">
        <title>Thousands of microbial genomes shed light on interconnected biogeochemical processes in an aquifer system.</title>
        <authorList>
            <person name="Anantharaman K."/>
            <person name="Brown C.T."/>
            <person name="Hug L.A."/>
            <person name="Sharon I."/>
            <person name="Castelle C.J."/>
            <person name="Probst A.J."/>
            <person name="Thomas B.C."/>
            <person name="Singh A."/>
            <person name="Wilkins M.J."/>
            <person name="Karaoz U."/>
            <person name="Brodie E.L."/>
            <person name="Williams K.H."/>
            <person name="Hubbard S.S."/>
            <person name="Banfield J.F."/>
        </authorList>
    </citation>
    <scope>NUCLEOTIDE SEQUENCE [LARGE SCALE GENOMIC DNA]</scope>
</reference>
<comment type="caution">
    <text evidence="3">The sequence shown here is derived from an EMBL/GenBank/DDBJ whole genome shotgun (WGS) entry which is preliminary data.</text>
</comment>
<dbReference type="Proteomes" id="UP000178429">
    <property type="component" value="Unassembled WGS sequence"/>
</dbReference>
<evidence type="ECO:0000256" key="1">
    <source>
        <dbReference type="SAM" id="Phobius"/>
    </source>
</evidence>
<feature type="transmembrane region" description="Helical" evidence="1">
    <location>
        <begin position="42"/>
        <end position="60"/>
    </location>
</feature>
<keyword evidence="1" id="KW-0812">Transmembrane</keyword>
<dbReference type="EMBL" id="MGHL01000007">
    <property type="protein sequence ID" value="OGM69944.1"/>
    <property type="molecule type" value="Genomic_DNA"/>
</dbReference>
<proteinExistence type="predicted"/>
<dbReference type="InterPro" id="IPR051311">
    <property type="entry name" value="DedA_domain"/>
</dbReference>
<evidence type="ECO:0000313" key="3">
    <source>
        <dbReference type="EMBL" id="OGM69944.1"/>
    </source>
</evidence>
<dbReference type="InterPro" id="IPR032816">
    <property type="entry name" value="VTT_dom"/>
</dbReference>
<feature type="transmembrane region" description="Helical" evidence="1">
    <location>
        <begin position="117"/>
        <end position="139"/>
    </location>
</feature>
<evidence type="ECO:0000259" key="2">
    <source>
        <dbReference type="Pfam" id="PF09335"/>
    </source>
</evidence>
<gene>
    <name evidence="3" type="ORF">A2975_05030</name>
</gene>
<dbReference type="AlphaFoldDB" id="A0A1F8C0R1"/>
<name>A0A1F8C0R1_9BACT</name>
<organism evidence="3 4">
    <name type="scientific">Candidatus Woesebacteria bacterium RIFCSPLOWO2_01_FULL_44_14</name>
    <dbReference type="NCBI Taxonomy" id="1802525"/>
    <lineage>
        <taxon>Bacteria</taxon>
        <taxon>Candidatus Woeseibacteriota</taxon>
    </lineage>
</organism>
<dbReference type="STRING" id="1802525.A2975_05030"/>